<dbReference type="EMBL" id="BDRX01000029">
    <property type="protein sequence ID" value="GBF92127.1"/>
    <property type="molecule type" value="Genomic_DNA"/>
</dbReference>
<reference evidence="5 6" key="1">
    <citation type="journal article" date="2018" name="Sci. Rep.">
        <title>Raphidocelis subcapitata (=Pseudokirchneriella subcapitata) provides an insight into genome evolution and environmental adaptations in the Sphaeropleales.</title>
        <authorList>
            <person name="Suzuki S."/>
            <person name="Yamaguchi H."/>
            <person name="Nakajima N."/>
            <person name="Kawachi M."/>
        </authorList>
    </citation>
    <scope>NUCLEOTIDE SEQUENCE [LARGE SCALE GENOMIC DNA]</scope>
    <source>
        <strain evidence="5 6">NIES-35</strain>
    </source>
</reference>
<dbReference type="InParanoid" id="A0A2V0P4L1"/>
<feature type="compositionally biased region" description="Low complexity" evidence="3">
    <location>
        <begin position="35"/>
        <end position="46"/>
    </location>
</feature>
<feature type="compositionally biased region" description="Basic and acidic residues" evidence="3">
    <location>
        <begin position="73"/>
        <end position="87"/>
    </location>
</feature>
<feature type="compositionally biased region" description="Low complexity" evidence="3">
    <location>
        <begin position="307"/>
        <end position="332"/>
    </location>
</feature>
<dbReference type="InterPro" id="IPR012916">
    <property type="entry name" value="RED_N"/>
</dbReference>
<dbReference type="PANTHER" id="PTHR12765">
    <property type="entry name" value="RED PROTEIN IK FACTOR CYTOKINE IK"/>
    <property type="match status" value="1"/>
</dbReference>
<evidence type="ECO:0000256" key="2">
    <source>
        <dbReference type="ARBA" id="ARBA00023242"/>
    </source>
</evidence>
<name>A0A2V0P4L1_9CHLO</name>
<feature type="region of interest" description="Disordered" evidence="3">
    <location>
        <begin position="307"/>
        <end position="445"/>
    </location>
</feature>
<feature type="compositionally biased region" description="Low complexity" evidence="3">
    <location>
        <begin position="145"/>
        <end position="169"/>
    </location>
</feature>
<sequence>MSGDNTWSSATPLSNADFKALLSTPRPNWSGAGGSAAPQRPGGAPAAKKDARPFKPPKPRPKPVAQQGDDDDGPKYRDRAKERRDGANPDYEDAEAELAARGIRTEALDGLSIDDSKFLGGDMAHTHLVKGLDYALLQQERIRQQKQQQQQPRGPDDAPGPSPAAAAAAAAAGPRVPVAFATARGRAVFAALFSQPSARQRAAAVREMFLPRRLAFVYEFDGAEGGGGGGGDLPTTLRRSQADCPAPPELVPAGTDAVLLGRVARVATYVAAHLMGKGGQRKPKKKEHAEAIKAILAGSTPEAAAAAAAAEAAAAQQQQQQQQPQQQEQEQGQGQGQGKQQRARPVDDDEDIFGDAGTDYIPEMPAKKGGAAAAAAAGGARDGSYFDRKDDMADLPPPPPPPSGEADMELEPGEVPPAPGAPAGRAAAAAAMPPPPPQPPATLPAVWAGDAKWQPQKKELSAQTKALLRQMGDEAYGEYFPEAGAGIGGDDEEEEEGAGAKKKGAAAAGGAGAAAGGAEAEGKARPGAMSEDKRRDQKLDGQLGKIKQLFQDKGFGNEAAFKKPDRLEVAATPARKRPRI</sequence>
<evidence type="ECO:0000313" key="6">
    <source>
        <dbReference type="Proteomes" id="UP000247498"/>
    </source>
</evidence>
<comment type="subcellular location">
    <subcellularLocation>
        <location evidence="1">Nucleus</location>
    </subcellularLocation>
</comment>
<dbReference type="Proteomes" id="UP000247498">
    <property type="component" value="Unassembled WGS sequence"/>
</dbReference>
<evidence type="ECO:0000256" key="3">
    <source>
        <dbReference type="SAM" id="MobiDB-lite"/>
    </source>
</evidence>
<gene>
    <name evidence="5" type="ORF">Rsub_04474</name>
</gene>
<feature type="compositionally biased region" description="Basic and acidic residues" evidence="3">
    <location>
        <begin position="520"/>
        <end position="539"/>
    </location>
</feature>
<feature type="region of interest" description="Disordered" evidence="3">
    <location>
        <begin position="480"/>
        <end position="580"/>
    </location>
</feature>
<dbReference type="InterPro" id="IPR039896">
    <property type="entry name" value="Red-like"/>
</dbReference>
<dbReference type="OrthoDB" id="3366823at2759"/>
<evidence type="ECO:0000313" key="5">
    <source>
        <dbReference type="EMBL" id="GBF92127.1"/>
    </source>
</evidence>
<dbReference type="STRING" id="307507.A0A2V0P4L1"/>
<feature type="region of interest" description="Disordered" evidence="3">
    <location>
        <begin position="142"/>
        <end position="169"/>
    </location>
</feature>
<dbReference type="AlphaFoldDB" id="A0A2V0P4L1"/>
<feature type="region of interest" description="Disordered" evidence="3">
    <location>
        <begin position="18"/>
        <end position="98"/>
    </location>
</feature>
<organism evidence="5 6">
    <name type="scientific">Raphidocelis subcapitata</name>
    <dbReference type="NCBI Taxonomy" id="307507"/>
    <lineage>
        <taxon>Eukaryota</taxon>
        <taxon>Viridiplantae</taxon>
        <taxon>Chlorophyta</taxon>
        <taxon>core chlorophytes</taxon>
        <taxon>Chlorophyceae</taxon>
        <taxon>CS clade</taxon>
        <taxon>Sphaeropleales</taxon>
        <taxon>Selenastraceae</taxon>
        <taxon>Raphidocelis</taxon>
    </lineage>
</organism>
<comment type="caution">
    <text evidence="5">The sequence shown here is derived from an EMBL/GenBank/DDBJ whole genome shotgun (WGS) entry which is preliminary data.</text>
</comment>
<proteinExistence type="predicted"/>
<feature type="compositionally biased region" description="Pro residues" evidence="3">
    <location>
        <begin position="432"/>
        <end position="442"/>
    </location>
</feature>
<keyword evidence="6" id="KW-1185">Reference proteome</keyword>
<feature type="compositionally biased region" description="Low complexity" evidence="3">
    <location>
        <begin position="367"/>
        <end position="379"/>
    </location>
</feature>
<dbReference type="GO" id="GO:0005634">
    <property type="term" value="C:nucleus"/>
    <property type="evidence" value="ECO:0007669"/>
    <property type="project" value="UniProtKB-SubCell"/>
</dbReference>
<accession>A0A2V0P4L1</accession>
<dbReference type="Pfam" id="PF07808">
    <property type="entry name" value="RED_N"/>
    <property type="match status" value="1"/>
</dbReference>
<evidence type="ECO:0000256" key="1">
    <source>
        <dbReference type="ARBA" id="ARBA00004123"/>
    </source>
</evidence>
<keyword evidence="2" id="KW-0539">Nucleus</keyword>
<evidence type="ECO:0000259" key="4">
    <source>
        <dbReference type="Pfam" id="PF07808"/>
    </source>
</evidence>
<feature type="domain" description="RED-like N-terminal" evidence="4">
    <location>
        <begin position="67"/>
        <end position="279"/>
    </location>
</feature>
<feature type="compositionally biased region" description="Low complexity" evidence="3">
    <location>
        <begin position="421"/>
        <end position="431"/>
    </location>
</feature>
<protein>
    <recommendedName>
        <fullName evidence="4">RED-like N-terminal domain-containing protein</fullName>
    </recommendedName>
</protein>